<evidence type="ECO:0000313" key="2">
    <source>
        <dbReference type="EMBL" id="CAK9235253.1"/>
    </source>
</evidence>
<protein>
    <submittedName>
        <fullName evidence="2">Uncharacterized protein</fullName>
    </submittedName>
</protein>
<dbReference type="EMBL" id="OZ019900">
    <property type="protein sequence ID" value="CAK9235253.1"/>
    <property type="molecule type" value="Genomic_DNA"/>
</dbReference>
<reference evidence="2" key="1">
    <citation type="submission" date="2024-02" db="EMBL/GenBank/DDBJ databases">
        <authorList>
            <consortium name="ELIXIR-Norway"/>
            <consortium name="Elixir Norway"/>
        </authorList>
    </citation>
    <scope>NUCLEOTIDE SEQUENCE</scope>
</reference>
<organism evidence="2 3">
    <name type="scientific">Sphagnum troendelagicum</name>
    <dbReference type="NCBI Taxonomy" id="128251"/>
    <lineage>
        <taxon>Eukaryota</taxon>
        <taxon>Viridiplantae</taxon>
        <taxon>Streptophyta</taxon>
        <taxon>Embryophyta</taxon>
        <taxon>Bryophyta</taxon>
        <taxon>Sphagnophytina</taxon>
        <taxon>Sphagnopsida</taxon>
        <taxon>Sphagnales</taxon>
        <taxon>Sphagnaceae</taxon>
        <taxon>Sphagnum</taxon>
    </lineage>
</organism>
<evidence type="ECO:0000256" key="1">
    <source>
        <dbReference type="SAM" id="MobiDB-lite"/>
    </source>
</evidence>
<keyword evidence="3" id="KW-1185">Reference proteome</keyword>
<dbReference type="Proteomes" id="UP001497512">
    <property type="component" value="Chromosome 8"/>
</dbReference>
<sequence length="86" mass="9449">MYDDEAGDLDRHFDALGLHLESTTEDGTQEPNDAAAETKVRPPPTTEAGTMSQVCEALIQAARRQHNTDKNDVSWSFTTTNVGAWN</sequence>
<feature type="region of interest" description="Disordered" evidence="1">
    <location>
        <begin position="1"/>
        <end position="50"/>
    </location>
</feature>
<name>A0ABP0V1Z8_9BRYO</name>
<gene>
    <name evidence="2" type="ORF">CSSPTR1EN2_LOCUS22624</name>
</gene>
<proteinExistence type="predicted"/>
<evidence type="ECO:0000313" key="3">
    <source>
        <dbReference type="Proteomes" id="UP001497512"/>
    </source>
</evidence>
<accession>A0ABP0V1Z8</accession>